<organism evidence="1">
    <name type="scientific">Medicago truncatula</name>
    <name type="common">Barrel medic</name>
    <name type="synonym">Medicago tribuloides</name>
    <dbReference type="NCBI Taxonomy" id="3880"/>
    <lineage>
        <taxon>Eukaryota</taxon>
        <taxon>Viridiplantae</taxon>
        <taxon>Streptophyta</taxon>
        <taxon>Embryophyta</taxon>
        <taxon>Tracheophyta</taxon>
        <taxon>Spermatophyta</taxon>
        <taxon>Magnoliopsida</taxon>
        <taxon>eudicotyledons</taxon>
        <taxon>Gunneridae</taxon>
        <taxon>Pentapetalae</taxon>
        <taxon>rosids</taxon>
        <taxon>fabids</taxon>
        <taxon>Fabales</taxon>
        <taxon>Fabaceae</taxon>
        <taxon>Papilionoideae</taxon>
        <taxon>50 kb inversion clade</taxon>
        <taxon>NPAAA clade</taxon>
        <taxon>Hologalegina</taxon>
        <taxon>IRL clade</taxon>
        <taxon>Trifolieae</taxon>
        <taxon>Medicago</taxon>
    </lineage>
</organism>
<dbReference type="AlphaFoldDB" id="I3SMV8"/>
<proteinExistence type="evidence at transcript level"/>
<accession>I3SMV8</accession>
<dbReference type="ExpressionAtlas" id="I3SMV8">
    <property type="expression patterns" value="differential"/>
</dbReference>
<name>I3SMV8_MEDTR</name>
<dbReference type="InterPro" id="IPR021102">
    <property type="entry name" value="PNGase_A"/>
</dbReference>
<protein>
    <submittedName>
        <fullName evidence="1">Uncharacterized protein</fullName>
    </submittedName>
</protein>
<dbReference type="PANTHER" id="PTHR31104">
    <property type="entry name" value="PEPTIDE-N4-(N-ACETYL-BETA-GLUCOSAMINYL)ASPARAGINE AMIDASE A PROTEIN"/>
    <property type="match status" value="1"/>
</dbReference>
<evidence type="ECO:0000313" key="1">
    <source>
        <dbReference type="EMBL" id="AFK41600.1"/>
    </source>
</evidence>
<reference evidence="1" key="1">
    <citation type="submission" date="2012-05" db="EMBL/GenBank/DDBJ databases">
        <authorList>
            <person name="Krishnakumar V."/>
            <person name="Cheung F."/>
            <person name="Xiao Y."/>
            <person name="Chan A."/>
            <person name="Moskal W.A."/>
            <person name="Town C.D."/>
        </authorList>
    </citation>
    <scope>NUCLEOTIDE SEQUENCE</scope>
</reference>
<sequence>MVIGKNGGKQAVNQVISFNNTVRAKFPSSYPDLVDDTHRNFSLYLDSDELEQDNDTYLAVSNFTLGFYENKSKSEDSGISNSFLKNVQDGQGTMVVKKNLVVSGVGETQQDYRYTSNELCYSRKIGSSNYTILYDKVKDTCNKRSHSRFGNFIKKFPIML</sequence>
<dbReference type="EMBL" id="BT141806">
    <property type="protein sequence ID" value="AFK41600.1"/>
    <property type="molecule type" value="mRNA"/>
</dbReference>